<dbReference type="Proteomes" id="UP001176432">
    <property type="component" value="Unassembled WGS sequence"/>
</dbReference>
<feature type="transmembrane region" description="Helical" evidence="1">
    <location>
        <begin position="6"/>
        <end position="28"/>
    </location>
</feature>
<dbReference type="EMBL" id="CP080107">
    <property type="protein sequence ID" value="QYD27151.1"/>
    <property type="molecule type" value="Genomic_DNA"/>
</dbReference>
<evidence type="ECO:0000313" key="5">
    <source>
        <dbReference type="Proteomes" id="UP000533461"/>
    </source>
</evidence>
<dbReference type="RefSeq" id="WP_032662594.1">
    <property type="nucleotide sequence ID" value="NZ_AP019630.1"/>
</dbReference>
<gene>
    <name evidence="2" type="ORF">HV056_05035</name>
    <name evidence="4" type="ORF">KZX48_01545</name>
    <name evidence="3" type="ORF">Q5934_06090</name>
</gene>
<dbReference type="EMBL" id="JABXRP010000001">
    <property type="protein sequence ID" value="MBA8075931.1"/>
    <property type="molecule type" value="Genomic_DNA"/>
</dbReference>
<protein>
    <submittedName>
        <fullName evidence="2">Uncharacterized protein</fullName>
    </submittedName>
</protein>
<reference evidence="4" key="2">
    <citation type="submission" date="2021-07" db="EMBL/GenBank/DDBJ databases">
        <title>Characterization of Emerging Pathogens Carrying KPC-2 Gene in IncP-6 Plasmids Isolated from Urban Sewage in Argentina.</title>
        <authorList>
            <person name="Ghiglione B."/>
            <person name="Haim M.S."/>
            <person name="Dropa M."/>
        </authorList>
    </citation>
    <scope>NUCLEOTIDE SEQUENCE</scope>
    <source>
        <strain evidence="4">WW-19C</strain>
    </source>
</reference>
<feature type="transmembrane region" description="Helical" evidence="1">
    <location>
        <begin position="73"/>
        <end position="91"/>
    </location>
</feature>
<evidence type="ECO:0000313" key="2">
    <source>
        <dbReference type="EMBL" id="MBA8075931.1"/>
    </source>
</evidence>
<reference evidence="2 5" key="1">
    <citation type="submission" date="2020-06" db="EMBL/GenBank/DDBJ databases">
        <title>REHAB project genomes.</title>
        <authorList>
            <person name="Shaw L.P."/>
        </authorList>
    </citation>
    <scope>NUCLEOTIDE SEQUENCE [LARGE SCALE GENOMIC DNA]</scope>
    <source>
        <strain evidence="2 5">RHBSTW-00074</strain>
    </source>
</reference>
<dbReference type="EMBL" id="JAUPXB010000001">
    <property type="protein sequence ID" value="MDO7921104.1"/>
    <property type="molecule type" value="Genomic_DNA"/>
</dbReference>
<evidence type="ECO:0000256" key="1">
    <source>
        <dbReference type="SAM" id="Phobius"/>
    </source>
</evidence>
<accession>A0A263VR68</accession>
<dbReference type="Proteomes" id="UP000826990">
    <property type="component" value="Chromosome"/>
</dbReference>
<reference evidence="3" key="3">
    <citation type="submission" date="2023-07" db="EMBL/GenBank/DDBJ databases">
        <title>Isolates cultured from stool samples of acute diarrhea patients.</title>
        <authorList>
            <person name="Jiang S."/>
        </authorList>
    </citation>
    <scope>NUCLEOTIDE SEQUENCE</scope>
    <source>
        <strain evidence="3">L4424</strain>
    </source>
</reference>
<sequence length="96" mass="10922">MLNIMNGWVLPFIIFVDLITSLLILFAAYSRRVHALPVMCKIGLAALAFGFFGESSLNMKFILTGADILSDSFPFWLLQDFGTLVVVIYYFKSQYR</sequence>
<keyword evidence="1" id="KW-0812">Transmembrane</keyword>
<dbReference type="Proteomes" id="UP000533461">
    <property type="component" value="Unassembled WGS sequence"/>
</dbReference>
<name>A0A263VR68_ENTAS</name>
<feature type="transmembrane region" description="Helical" evidence="1">
    <location>
        <begin position="35"/>
        <end position="53"/>
    </location>
</feature>
<evidence type="ECO:0000313" key="3">
    <source>
        <dbReference type="EMBL" id="MDO7921104.1"/>
    </source>
</evidence>
<accession>A0A0F3XME0</accession>
<keyword evidence="1" id="KW-0472">Membrane</keyword>
<evidence type="ECO:0000313" key="4">
    <source>
        <dbReference type="EMBL" id="QYD27151.1"/>
    </source>
</evidence>
<keyword evidence="1" id="KW-1133">Transmembrane helix</keyword>
<proteinExistence type="predicted"/>
<dbReference type="GeneID" id="75131920"/>
<dbReference type="AlphaFoldDB" id="A0A263VR68"/>
<organism evidence="2 5">
    <name type="scientific">Enterobacter asburiae</name>
    <dbReference type="NCBI Taxonomy" id="61645"/>
    <lineage>
        <taxon>Bacteria</taxon>
        <taxon>Pseudomonadati</taxon>
        <taxon>Pseudomonadota</taxon>
        <taxon>Gammaproteobacteria</taxon>
        <taxon>Enterobacterales</taxon>
        <taxon>Enterobacteriaceae</taxon>
        <taxon>Enterobacter</taxon>
        <taxon>Enterobacter cloacae complex</taxon>
    </lineage>
</organism>